<keyword evidence="8" id="KW-0067">ATP-binding</keyword>
<protein>
    <recommendedName>
        <fullName evidence="4">Guanylate kinase</fullName>
        <ecNumber evidence="3">2.7.4.8</ecNumber>
    </recommendedName>
    <alternativeName>
        <fullName evidence="9">GMP kinase</fullName>
    </alternativeName>
</protein>
<keyword evidence="5 12" id="KW-0808">Transferase</keyword>
<dbReference type="InterPro" id="IPR008145">
    <property type="entry name" value="GK/Ca_channel_bsu"/>
</dbReference>
<dbReference type="PROSITE" id="PS50052">
    <property type="entry name" value="GUANYLATE_KINASE_2"/>
    <property type="match status" value="1"/>
</dbReference>
<proteinExistence type="inferred from homology"/>
<dbReference type="PANTHER" id="PTHR23117:SF13">
    <property type="entry name" value="GUANYLATE KINASE"/>
    <property type="match status" value="1"/>
</dbReference>
<name>A0A921EQ88_9ACTN</name>
<comment type="similarity">
    <text evidence="2">Belongs to the guanylate kinase family.</text>
</comment>
<evidence type="ECO:0000256" key="9">
    <source>
        <dbReference type="ARBA" id="ARBA00030128"/>
    </source>
</evidence>
<keyword evidence="7 12" id="KW-0418">Kinase</keyword>
<evidence type="ECO:0000313" key="12">
    <source>
        <dbReference type="EMBL" id="HJE51660.1"/>
    </source>
</evidence>
<evidence type="ECO:0000259" key="11">
    <source>
        <dbReference type="PROSITE" id="PS50052"/>
    </source>
</evidence>
<evidence type="ECO:0000256" key="10">
    <source>
        <dbReference type="ARBA" id="ARBA00048594"/>
    </source>
</evidence>
<dbReference type="GO" id="GO:0005829">
    <property type="term" value="C:cytosol"/>
    <property type="evidence" value="ECO:0007669"/>
    <property type="project" value="TreeGrafter"/>
</dbReference>
<dbReference type="Gene3D" id="3.40.50.300">
    <property type="entry name" value="P-loop containing nucleotide triphosphate hydrolases"/>
    <property type="match status" value="2"/>
</dbReference>
<dbReference type="InterPro" id="IPR027417">
    <property type="entry name" value="P-loop_NTPase"/>
</dbReference>
<dbReference type="GO" id="GO:0005524">
    <property type="term" value="F:ATP binding"/>
    <property type="evidence" value="ECO:0007669"/>
    <property type="project" value="UniProtKB-KW"/>
</dbReference>
<evidence type="ECO:0000256" key="5">
    <source>
        <dbReference type="ARBA" id="ARBA00022679"/>
    </source>
</evidence>
<evidence type="ECO:0000256" key="4">
    <source>
        <dbReference type="ARBA" id="ARBA00016296"/>
    </source>
</evidence>
<reference evidence="12" key="2">
    <citation type="submission" date="2021-09" db="EMBL/GenBank/DDBJ databases">
        <authorList>
            <person name="Gilroy R."/>
        </authorList>
    </citation>
    <scope>NUCLEOTIDE SEQUENCE</scope>
    <source>
        <strain evidence="12">ChiGjej3B3-7470</strain>
    </source>
</reference>
<dbReference type="InterPro" id="IPR020590">
    <property type="entry name" value="Guanylate_kinase_CS"/>
</dbReference>
<evidence type="ECO:0000313" key="13">
    <source>
        <dbReference type="Proteomes" id="UP000712713"/>
    </source>
</evidence>
<gene>
    <name evidence="12" type="primary">gmk</name>
    <name evidence="12" type="ORF">K8V15_06745</name>
</gene>
<comment type="catalytic activity">
    <reaction evidence="10">
        <text>GMP + ATP = GDP + ADP</text>
        <dbReference type="Rhea" id="RHEA:20780"/>
        <dbReference type="ChEBI" id="CHEBI:30616"/>
        <dbReference type="ChEBI" id="CHEBI:58115"/>
        <dbReference type="ChEBI" id="CHEBI:58189"/>
        <dbReference type="ChEBI" id="CHEBI:456216"/>
        <dbReference type="EC" id="2.7.4.8"/>
    </reaction>
</comment>
<keyword evidence="6" id="KW-0547">Nucleotide-binding</keyword>
<evidence type="ECO:0000256" key="6">
    <source>
        <dbReference type="ARBA" id="ARBA00022741"/>
    </source>
</evidence>
<dbReference type="InterPro" id="IPR008144">
    <property type="entry name" value="Guanylate_kin-like_dom"/>
</dbReference>
<dbReference type="InterPro" id="IPR017665">
    <property type="entry name" value="Guanylate_kinase"/>
</dbReference>
<sequence>MRPADVWVISGPSGVGKGTVCARLRELHPEPFFSVSMTTRAPRPTEVPGESYHFVSVEEFRALIEAGELLEWAVVHGTNYYGTPRGPVLKAVAEGRPVVLEIDLQGARQVKQNLPDAKLIFLTPPSWDELVARLHGRGTEDEETQR</sequence>
<comment type="caution">
    <text evidence="12">The sequence shown here is derived from an EMBL/GenBank/DDBJ whole genome shotgun (WGS) entry which is preliminary data.</text>
</comment>
<dbReference type="Proteomes" id="UP000712713">
    <property type="component" value="Unassembled WGS sequence"/>
</dbReference>
<feature type="non-terminal residue" evidence="12">
    <location>
        <position position="146"/>
    </location>
</feature>
<reference evidence="12" key="1">
    <citation type="journal article" date="2021" name="PeerJ">
        <title>Extensive microbial diversity within the chicken gut microbiome revealed by metagenomics and culture.</title>
        <authorList>
            <person name="Gilroy R."/>
            <person name="Ravi A."/>
            <person name="Getino M."/>
            <person name="Pursley I."/>
            <person name="Horton D.L."/>
            <person name="Alikhan N.F."/>
            <person name="Baker D."/>
            <person name="Gharbi K."/>
            <person name="Hall N."/>
            <person name="Watson M."/>
            <person name="Adriaenssens E.M."/>
            <person name="Foster-Nyarko E."/>
            <person name="Jarju S."/>
            <person name="Secka A."/>
            <person name="Antonio M."/>
            <person name="Oren A."/>
            <person name="Chaudhuri R.R."/>
            <person name="La Ragione R."/>
            <person name="Hildebrand F."/>
            <person name="Pallen M.J."/>
        </authorList>
    </citation>
    <scope>NUCLEOTIDE SEQUENCE</scope>
    <source>
        <strain evidence="12">ChiGjej3B3-7470</strain>
    </source>
</reference>
<dbReference type="FunFam" id="3.30.63.10:FF:000002">
    <property type="entry name" value="Guanylate kinase 1"/>
    <property type="match status" value="1"/>
</dbReference>
<evidence type="ECO:0000256" key="3">
    <source>
        <dbReference type="ARBA" id="ARBA00012961"/>
    </source>
</evidence>
<comment type="function">
    <text evidence="1">Essential for recycling GMP and indirectly, cGMP.</text>
</comment>
<dbReference type="SMART" id="SM00072">
    <property type="entry name" value="GuKc"/>
    <property type="match status" value="1"/>
</dbReference>
<dbReference type="NCBIfam" id="TIGR03263">
    <property type="entry name" value="guanyl_kin"/>
    <property type="match status" value="1"/>
</dbReference>
<dbReference type="EC" id="2.7.4.8" evidence="3"/>
<dbReference type="EMBL" id="DYZF01000172">
    <property type="protein sequence ID" value="HJE51660.1"/>
    <property type="molecule type" value="Genomic_DNA"/>
</dbReference>
<evidence type="ECO:0000256" key="2">
    <source>
        <dbReference type="ARBA" id="ARBA00005790"/>
    </source>
</evidence>
<evidence type="ECO:0000256" key="8">
    <source>
        <dbReference type="ARBA" id="ARBA00022840"/>
    </source>
</evidence>
<dbReference type="AlphaFoldDB" id="A0A921EQ88"/>
<dbReference type="PROSITE" id="PS00856">
    <property type="entry name" value="GUANYLATE_KINASE_1"/>
    <property type="match status" value="1"/>
</dbReference>
<dbReference type="PANTHER" id="PTHR23117">
    <property type="entry name" value="GUANYLATE KINASE-RELATED"/>
    <property type="match status" value="1"/>
</dbReference>
<evidence type="ECO:0000256" key="1">
    <source>
        <dbReference type="ARBA" id="ARBA00003531"/>
    </source>
</evidence>
<organism evidence="12 13">
    <name type="scientific">Tessaracoccus flavescens</name>
    <dbReference type="NCBI Taxonomy" id="399497"/>
    <lineage>
        <taxon>Bacteria</taxon>
        <taxon>Bacillati</taxon>
        <taxon>Actinomycetota</taxon>
        <taxon>Actinomycetes</taxon>
        <taxon>Propionibacteriales</taxon>
        <taxon>Propionibacteriaceae</taxon>
        <taxon>Tessaracoccus</taxon>
    </lineage>
</organism>
<evidence type="ECO:0000256" key="7">
    <source>
        <dbReference type="ARBA" id="ARBA00022777"/>
    </source>
</evidence>
<dbReference type="Gene3D" id="3.30.63.10">
    <property type="entry name" value="Guanylate Kinase phosphate binding domain"/>
    <property type="match status" value="1"/>
</dbReference>
<dbReference type="Pfam" id="PF00625">
    <property type="entry name" value="Guanylate_kin"/>
    <property type="match status" value="1"/>
</dbReference>
<dbReference type="SUPFAM" id="SSF52540">
    <property type="entry name" value="P-loop containing nucleoside triphosphate hydrolases"/>
    <property type="match status" value="1"/>
</dbReference>
<feature type="domain" description="Guanylate kinase-like" evidence="11">
    <location>
        <begin position="4"/>
        <end position="146"/>
    </location>
</feature>
<dbReference type="CDD" id="cd00071">
    <property type="entry name" value="GMPK"/>
    <property type="match status" value="1"/>
</dbReference>
<dbReference type="GO" id="GO:0004385">
    <property type="term" value="F:GMP kinase activity"/>
    <property type="evidence" value="ECO:0007669"/>
    <property type="project" value="UniProtKB-EC"/>
</dbReference>
<accession>A0A921EQ88</accession>